<evidence type="ECO:0000256" key="2">
    <source>
        <dbReference type="SAM" id="MobiDB-lite"/>
    </source>
</evidence>
<name>A0A814PNG4_ADIRI</name>
<dbReference type="EMBL" id="CAJNOJ010000100">
    <property type="protein sequence ID" value="CAF1108306.1"/>
    <property type="molecule type" value="Genomic_DNA"/>
</dbReference>
<evidence type="ECO:0000256" key="1">
    <source>
        <dbReference type="ARBA" id="ARBA00010326"/>
    </source>
</evidence>
<accession>A0A814PNG4</accession>
<evidence type="ECO:0000313" key="3">
    <source>
        <dbReference type="EMBL" id="CAF1108306.1"/>
    </source>
</evidence>
<protein>
    <submittedName>
        <fullName evidence="3">Uncharacterized protein</fullName>
    </submittedName>
</protein>
<feature type="region of interest" description="Disordered" evidence="2">
    <location>
        <begin position="117"/>
        <end position="170"/>
    </location>
</feature>
<dbReference type="OrthoDB" id="5989898at2759"/>
<sequence>MMTHFFLSSNPYYNTCLSACNFSSSICQVKLYQMIVPRLRSEARGGTSSGTSTRYSSGVYGNKYSYTSQAVRKWEKRWVIIHETSMRVHKWMPAPASAPTLASQIVADKTAALANNDTNTEQSQEESQVTQHQQQPPPSQTQQQEESTPSTTQDTQMVVDEESTSQSSQA</sequence>
<comment type="similarity">
    <text evidence="1">Belongs to the BCL7 family.</text>
</comment>
<organism evidence="3 4">
    <name type="scientific">Adineta ricciae</name>
    <name type="common">Rotifer</name>
    <dbReference type="NCBI Taxonomy" id="249248"/>
    <lineage>
        <taxon>Eukaryota</taxon>
        <taxon>Metazoa</taxon>
        <taxon>Spiralia</taxon>
        <taxon>Gnathifera</taxon>
        <taxon>Rotifera</taxon>
        <taxon>Eurotatoria</taxon>
        <taxon>Bdelloidea</taxon>
        <taxon>Adinetida</taxon>
        <taxon>Adinetidae</taxon>
        <taxon>Adineta</taxon>
    </lineage>
</organism>
<dbReference type="Proteomes" id="UP000663852">
    <property type="component" value="Unassembled WGS sequence"/>
</dbReference>
<dbReference type="Pfam" id="PF04714">
    <property type="entry name" value="BCL_N"/>
    <property type="match status" value="1"/>
</dbReference>
<feature type="compositionally biased region" description="Low complexity" evidence="2">
    <location>
        <begin position="120"/>
        <end position="156"/>
    </location>
</feature>
<gene>
    <name evidence="3" type="ORF">EDS130_LOCUS20364</name>
</gene>
<evidence type="ECO:0000313" key="4">
    <source>
        <dbReference type="Proteomes" id="UP000663852"/>
    </source>
</evidence>
<reference evidence="3" key="1">
    <citation type="submission" date="2021-02" db="EMBL/GenBank/DDBJ databases">
        <authorList>
            <person name="Nowell W R."/>
        </authorList>
    </citation>
    <scope>NUCLEOTIDE SEQUENCE</scope>
</reference>
<dbReference type="AlphaFoldDB" id="A0A814PNG4"/>
<proteinExistence type="inferred from homology"/>
<comment type="caution">
    <text evidence="3">The sequence shown here is derived from an EMBL/GenBank/DDBJ whole genome shotgun (WGS) entry which is preliminary data.</text>
</comment>
<dbReference type="InterPro" id="IPR006804">
    <property type="entry name" value="BCL7"/>
</dbReference>